<evidence type="ECO:0000256" key="2">
    <source>
        <dbReference type="ARBA" id="ARBA00022448"/>
    </source>
</evidence>
<accession>A0A1M6LVK4</accession>
<dbReference type="SUPFAM" id="SSF103473">
    <property type="entry name" value="MFS general substrate transporter"/>
    <property type="match status" value="1"/>
</dbReference>
<feature type="transmembrane region" description="Helical" evidence="7">
    <location>
        <begin position="49"/>
        <end position="71"/>
    </location>
</feature>
<feature type="transmembrane region" description="Helical" evidence="7">
    <location>
        <begin position="146"/>
        <end position="166"/>
    </location>
</feature>
<keyword evidence="3 7" id="KW-0812">Transmembrane</keyword>
<keyword evidence="4 7" id="KW-1133">Transmembrane helix</keyword>
<feature type="transmembrane region" description="Helical" evidence="7">
    <location>
        <begin position="322"/>
        <end position="344"/>
    </location>
</feature>
<keyword evidence="10" id="KW-1185">Reference proteome</keyword>
<dbReference type="STRING" id="1121322.SAMN02745136_00733"/>
<dbReference type="GO" id="GO:0005886">
    <property type="term" value="C:plasma membrane"/>
    <property type="evidence" value="ECO:0007669"/>
    <property type="project" value="UniProtKB-SubCell"/>
</dbReference>
<evidence type="ECO:0000256" key="5">
    <source>
        <dbReference type="ARBA" id="ARBA00023136"/>
    </source>
</evidence>
<feature type="domain" description="Major facilitator superfamily (MFS) profile" evidence="8">
    <location>
        <begin position="1"/>
        <end position="417"/>
    </location>
</feature>
<evidence type="ECO:0000259" key="8">
    <source>
        <dbReference type="PROSITE" id="PS50850"/>
    </source>
</evidence>
<comment type="subcellular location">
    <subcellularLocation>
        <location evidence="1">Cell membrane</location>
        <topology evidence="1">Multi-pass membrane protein</topology>
    </subcellularLocation>
</comment>
<keyword evidence="5 7" id="KW-0472">Membrane</keyword>
<dbReference type="AlphaFoldDB" id="A0A1M6LVK4"/>
<organism evidence="9 10">
    <name type="scientific">Anaerocolumna jejuensis DSM 15929</name>
    <dbReference type="NCBI Taxonomy" id="1121322"/>
    <lineage>
        <taxon>Bacteria</taxon>
        <taxon>Bacillati</taxon>
        <taxon>Bacillota</taxon>
        <taxon>Clostridia</taxon>
        <taxon>Lachnospirales</taxon>
        <taxon>Lachnospiraceae</taxon>
        <taxon>Anaerocolumna</taxon>
    </lineage>
</organism>
<feature type="transmembrane region" description="Helical" evidence="7">
    <location>
        <begin position="178"/>
        <end position="197"/>
    </location>
</feature>
<dbReference type="InterPro" id="IPR020846">
    <property type="entry name" value="MFS_dom"/>
</dbReference>
<dbReference type="PANTHER" id="PTHR23519:SF1">
    <property type="entry name" value="AUTOPHAGY-RELATED PROTEIN 22"/>
    <property type="match status" value="1"/>
</dbReference>
<feature type="transmembrane region" description="Helical" evidence="7">
    <location>
        <begin position="356"/>
        <end position="378"/>
    </location>
</feature>
<feature type="transmembrane region" description="Helical" evidence="7">
    <location>
        <begin position="263"/>
        <end position="286"/>
    </location>
</feature>
<feature type="region of interest" description="Disordered" evidence="6">
    <location>
        <begin position="414"/>
        <end position="433"/>
    </location>
</feature>
<feature type="transmembrane region" description="Helical" evidence="7">
    <location>
        <begin position="232"/>
        <end position="251"/>
    </location>
</feature>
<keyword evidence="2" id="KW-0813">Transport</keyword>
<feature type="transmembrane region" description="Helical" evidence="7">
    <location>
        <begin position="83"/>
        <end position="100"/>
    </location>
</feature>
<dbReference type="PROSITE" id="PS50850">
    <property type="entry name" value="MFS"/>
    <property type="match status" value="1"/>
</dbReference>
<dbReference type="InterPro" id="IPR024671">
    <property type="entry name" value="Atg22-like"/>
</dbReference>
<evidence type="ECO:0000256" key="3">
    <source>
        <dbReference type="ARBA" id="ARBA00022692"/>
    </source>
</evidence>
<dbReference type="Proteomes" id="UP000184386">
    <property type="component" value="Unassembled WGS sequence"/>
</dbReference>
<evidence type="ECO:0000256" key="4">
    <source>
        <dbReference type="ARBA" id="ARBA00022989"/>
    </source>
</evidence>
<evidence type="ECO:0000313" key="10">
    <source>
        <dbReference type="Proteomes" id="UP000184386"/>
    </source>
</evidence>
<proteinExistence type="predicted"/>
<evidence type="ECO:0000256" key="7">
    <source>
        <dbReference type="SAM" id="Phobius"/>
    </source>
</evidence>
<feature type="transmembrane region" description="Helical" evidence="7">
    <location>
        <begin position="12"/>
        <end position="34"/>
    </location>
</feature>
<dbReference type="OrthoDB" id="9768783at2"/>
<dbReference type="Pfam" id="PF11700">
    <property type="entry name" value="ATG22"/>
    <property type="match status" value="1"/>
</dbReference>
<feature type="transmembrane region" description="Helical" evidence="7">
    <location>
        <begin position="384"/>
        <end position="404"/>
    </location>
</feature>
<dbReference type="PANTHER" id="PTHR23519">
    <property type="entry name" value="AUTOPHAGY-RELATED PROTEIN 22"/>
    <property type="match status" value="1"/>
</dbReference>
<evidence type="ECO:0000256" key="6">
    <source>
        <dbReference type="SAM" id="MobiDB-lite"/>
    </source>
</evidence>
<dbReference type="RefSeq" id="WP_073273079.1">
    <property type="nucleotide sequence ID" value="NZ_FRAC01000007.1"/>
</dbReference>
<sequence>MKFRLTKLEKHWVLYDVGNSAFTLLVSTIIPIYFDYLAGQQKLSSVNYLAYWGYAVSIATLLVALMGPALGTISDGKGMKKPIFFFSIILGAVCCTALGLTSAWLIFLIIFVLAKVAYSASLIFYDSMLPDVTSEDRMDMVSAQGFAWGYIGSCIPFIACLGLVMGGKTLGLSLKQSMMIAFLLVALWWVGSSLPFLRNYTQINYASKRNHAVTDGFKSLFRTVKNIRREENIFWFLLAFFFYIDGVYTIIDMATAYGKALGLNSTGLLLALLLTQFVAFPCCIIFGRLARRVSPDKLIGACILAYLGITIFAVFMNSQLHFWILAVLVGMFQGGIQSLSRSYYAKIIPSEKSGEYFGIMDICGKGASFMGTALVSVVSQLTGSINKGVGAIAFLFVIGIILFLKAVSVRTVKPGDASSENTEEETYLTEAKA</sequence>
<dbReference type="InterPro" id="IPR036259">
    <property type="entry name" value="MFS_trans_sf"/>
</dbReference>
<dbReference type="Gene3D" id="1.20.1250.20">
    <property type="entry name" value="MFS general substrate transporter like domains"/>
    <property type="match status" value="1"/>
</dbReference>
<protein>
    <submittedName>
        <fullName evidence="9">MFS transporter, UMF1 family</fullName>
    </submittedName>
</protein>
<name>A0A1M6LVK4_9FIRM</name>
<dbReference type="GO" id="GO:0022857">
    <property type="term" value="F:transmembrane transporter activity"/>
    <property type="evidence" value="ECO:0007669"/>
    <property type="project" value="InterPro"/>
</dbReference>
<gene>
    <name evidence="9" type="ORF">SAMN02745136_00733</name>
</gene>
<feature type="transmembrane region" description="Helical" evidence="7">
    <location>
        <begin position="298"/>
        <end position="316"/>
    </location>
</feature>
<reference evidence="9 10" key="1">
    <citation type="submission" date="2016-11" db="EMBL/GenBank/DDBJ databases">
        <authorList>
            <person name="Jaros S."/>
            <person name="Januszkiewicz K."/>
            <person name="Wedrychowicz H."/>
        </authorList>
    </citation>
    <scope>NUCLEOTIDE SEQUENCE [LARGE SCALE GENOMIC DNA]</scope>
    <source>
        <strain evidence="9 10">DSM 15929</strain>
    </source>
</reference>
<evidence type="ECO:0000256" key="1">
    <source>
        <dbReference type="ARBA" id="ARBA00004651"/>
    </source>
</evidence>
<feature type="transmembrane region" description="Helical" evidence="7">
    <location>
        <begin position="106"/>
        <end position="125"/>
    </location>
</feature>
<dbReference type="EMBL" id="FRAC01000007">
    <property type="protein sequence ID" value="SHJ75216.1"/>
    <property type="molecule type" value="Genomic_DNA"/>
</dbReference>
<dbReference type="InterPro" id="IPR050495">
    <property type="entry name" value="ATG22/LtaA_families"/>
</dbReference>
<evidence type="ECO:0000313" key="9">
    <source>
        <dbReference type="EMBL" id="SHJ75216.1"/>
    </source>
</evidence>